<accession>A0A5D4KD07</accession>
<organism evidence="2 3">
    <name type="scientific">Rossellomorea vietnamensis</name>
    <dbReference type="NCBI Taxonomy" id="218284"/>
    <lineage>
        <taxon>Bacteria</taxon>
        <taxon>Bacillati</taxon>
        <taxon>Bacillota</taxon>
        <taxon>Bacilli</taxon>
        <taxon>Bacillales</taxon>
        <taxon>Bacillaceae</taxon>
        <taxon>Rossellomorea</taxon>
    </lineage>
</organism>
<proteinExistence type="predicted"/>
<protein>
    <submittedName>
        <fullName evidence="2">Alpha/beta fold hydrolase</fullName>
    </submittedName>
</protein>
<dbReference type="EMBL" id="VTEH01000011">
    <property type="protein sequence ID" value="TYR74565.1"/>
    <property type="molecule type" value="Genomic_DNA"/>
</dbReference>
<dbReference type="Pfam" id="PF00561">
    <property type="entry name" value="Abhydrolase_1"/>
    <property type="match status" value="1"/>
</dbReference>
<dbReference type="AlphaFoldDB" id="A0A5D4KD07"/>
<evidence type="ECO:0000313" key="3">
    <source>
        <dbReference type="Proteomes" id="UP000323317"/>
    </source>
</evidence>
<dbReference type="InterPro" id="IPR000073">
    <property type="entry name" value="AB_hydrolase_1"/>
</dbReference>
<sequence length="346" mass="39067">MSNKDWDSQKEIERWKGFFSIWTDPEPEVGPTPRTAVWKKNKATLWHYPSAQKKYEVPLFLVYSLVNKAYVLDMAPGASMIESFVENGYDVYLLEFGSPGYEDRDINIDNYVLDYIQRAVRKALAHSGAEDITVIGYCVGGTLAAIYASLAEEPIRNLVICVAPIDFSTSPKFDQWVEYIRENDINIESLMDINGSIPPKLMKIGLRAASSPVYFSHYLSLLNKAYDKEYVASWRRFNKWTNDHVGFPEGAMQQLANDIVKENKFMEGTLTIRGKTASPSNIHSNLLVVAGKHDRLVPESLSKDFINVVSSRDKTYRPVTGGHTTLAVKGKGLPPFLADWLPQRSN</sequence>
<dbReference type="InterPro" id="IPR051321">
    <property type="entry name" value="PHA/PHB_synthase"/>
</dbReference>
<name>A0A5D4KD07_9BACI</name>
<feature type="domain" description="AB hydrolase-1" evidence="1">
    <location>
        <begin position="79"/>
        <end position="325"/>
    </location>
</feature>
<dbReference type="PANTHER" id="PTHR36837">
    <property type="entry name" value="POLY(3-HYDROXYALKANOATE) POLYMERASE SUBUNIT PHAC"/>
    <property type="match status" value="1"/>
</dbReference>
<dbReference type="GO" id="GO:0016787">
    <property type="term" value="F:hydrolase activity"/>
    <property type="evidence" value="ECO:0007669"/>
    <property type="project" value="UniProtKB-KW"/>
</dbReference>
<gene>
    <name evidence="2" type="ORF">FZC79_13900</name>
</gene>
<evidence type="ECO:0000313" key="2">
    <source>
        <dbReference type="EMBL" id="TYR74565.1"/>
    </source>
</evidence>
<reference evidence="2 3" key="1">
    <citation type="submission" date="2019-08" db="EMBL/GenBank/DDBJ databases">
        <title>Bacillus genomes from the desert of Cuatro Cienegas, Coahuila.</title>
        <authorList>
            <person name="Olmedo-Alvarez G."/>
        </authorList>
    </citation>
    <scope>NUCLEOTIDE SEQUENCE [LARGE SCALE GENOMIC DNA]</scope>
    <source>
        <strain evidence="2 3">CH40_1T</strain>
    </source>
</reference>
<keyword evidence="2" id="KW-0378">Hydrolase</keyword>
<dbReference type="Proteomes" id="UP000323317">
    <property type="component" value="Unassembled WGS sequence"/>
</dbReference>
<evidence type="ECO:0000259" key="1">
    <source>
        <dbReference type="Pfam" id="PF00561"/>
    </source>
</evidence>
<dbReference type="RefSeq" id="WP_148947394.1">
    <property type="nucleotide sequence ID" value="NZ_VTEH01000011.1"/>
</dbReference>
<dbReference type="Gene3D" id="3.40.50.1820">
    <property type="entry name" value="alpha/beta hydrolase"/>
    <property type="match status" value="1"/>
</dbReference>
<dbReference type="SUPFAM" id="SSF53474">
    <property type="entry name" value="alpha/beta-Hydrolases"/>
    <property type="match status" value="1"/>
</dbReference>
<comment type="caution">
    <text evidence="2">The sequence shown here is derived from an EMBL/GenBank/DDBJ whole genome shotgun (WGS) entry which is preliminary data.</text>
</comment>
<dbReference type="InterPro" id="IPR029058">
    <property type="entry name" value="AB_hydrolase_fold"/>
</dbReference>
<dbReference type="PANTHER" id="PTHR36837:SF2">
    <property type="entry name" value="POLY(3-HYDROXYALKANOATE) POLYMERASE SUBUNIT PHAC"/>
    <property type="match status" value="1"/>
</dbReference>